<dbReference type="OrthoDB" id="5187609at2"/>
<dbReference type="AlphaFoldDB" id="A0A344LGB7"/>
<proteinExistence type="predicted"/>
<accession>A0A344LGB7</accession>
<protein>
    <submittedName>
        <fullName evidence="2">Uncharacterized protein</fullName>
    </submittedName>
</protein>
<evidence type="ECO:0000313" key="3">
    <source>
        <dbReference type="Proteomes" id="UP000250434"/>
    </source>
</evidence>
<dbReference type="Proteomes" id="UP000250434">
    <property type="component" value="Chromosome"/>
</dbReference>
<evidence type="ECO:0000256" key="1">
    <source>
        <dbReference type="SAM" id="MobiDB-lite"/>
    </source>
</evidence>
<keyword evidence="3" id="KW-1185">Reference proteome</keyword>
<name>A0A344LGB7_9PSEU</name>
<dbReference type="RefSeq" id="WP_113696151.1">
    <property type="nucleotide sequence ID" value="NZ_CP015163.1"/>
</dbReference>
<organism evidence="2 3">
    <name type="scientific">Amycolatopsis albispora</name>
    <dbReference type="NCBI Taxonomy" id="1804986"/>
    <lineage>
        <taxon>Bacteria</taxon>
        <taxon>Bacillati</taxon>
        <taxon>Actinomycetota</taxon>
        <taxon>Actinomycetes</taxon>
        <taxon>Pseudonocardiales</taxon>
        <taxon>Pseudonocardiaceae</taxon>
        <taxon>Amycolatopsis</taxon>
    </lineage>
</organism>
<sequence>MDPRDRADALLSRARARGAFVVTPDDATSPMDAANTQQIPRAVVNDIDAQDPDSTTKVSAATIEANDHHLASAEPTSRLEPPRGHRPTRPMPVPSLFEEQPAEPVIEEQDVGGLIPTTTQTKRSNLSRRLDGI</sequence>
<reference evidence="2 3" key="1">
    <citation type="submission" date="2016-04" db="EMBL/GenBank/DDBJ databases">
        <title>Complete genome sequence and analysis of deep-sea sediment isolate, Amycolatopsis sp. WP1.</title>
        <authorList>
            <person name="Wang H."/>
            <person name="Chen S."/>
            <person name="Wu Q."/>
        </authorList>
    </citation>
    <scope>NUCLEOTIDE SEQUENCE [LARGE SCALE GENOMIC DNA]</scope>
    <source>
        <strain evidence="2 3">WP1</strain>
    </source>
</reference>
<evidence type="ECO:0000313" key="2">
    <source>
        <dbReference type="EMBL" id="AXB47091.1"/>
    </source>
</evidence>
<feature type="region of interest" description="Disordered" evidence="1">
    <location>
        <begin position="46"/>
        <end position="133"/>
    </location>
</feature>
<dbReference type="KEGG" id="aab:A4R43_35455"/>
<gene>
    <name evidence="2" type="ORF">A4R43_35455</name>
</gene>
<dbReference type="EMBL" id="CP015163">
    <property type="protein sequence ID" value="AXB47091.1"/>
    <property type="molecule type" value="Genomic_DNA"/>
</dbReference>